<dbReference type="PANTHER" id="PTHR43313:SF36">
    <property type="entry name" value="D-BETA-HYDROXYBUTYRATE DEHYDROGENASE, MITOCHONDRIAL"/>
    <property type="match status" value="1"/>
</dbReference>
<gene>
    <name evidence="2" type="ORF">X975_26589</name>
</gene>
<dbReference type="Proteomes" id="UP000054359">
    <property type="component" value="Unassembled WGS sequence"/>
</dbReference>
<dbReference type="GO" id="GO:0008202">
    <property type="term" value="P:steroid metabolic process"/>
    <property type="evidence" value="ECO:0007669"/>
    <property type="project" value="TreeGrafter"/>
</dbReference>
<dbReference type="GO" id="GO:0016491">
    <property type="term" value="F:oxidoreductase activity"/>
    <property type="evidence" value="ECO:0007669"/>
    <property type="project" value="TreeGrafter"/>
</dbReference>
<feature type="non-terminal residue" evidence="2">
    <location>
        <position position="106"/>
    </location>
</feature>
<evidence type="ECO:0000313" key="3">
    <source>
        <dbReference type="Proteomes" id="UP000054359"/>
    </source>
</evidence>
<evidence type="ECO:0000256" key="1">
    <source>
        <dbReference type="SAM" id="Phobius"/>
    </source>
</evidence>
<keyword evidence="1" id="KW-0472">Membrane</keyword>
<organism evidence="2 3">
    <name type="scientific">Stegodyphus mimosarum</name>
    <name type="common">African social velvet spider</name>
    <dbReference type="NCBI Taxonomy" id="407821"/>
    <lineage>
        <taxon>Eukaryota</taxon>
        <taxon>Metazoa</taxon>
        <taxon>Ecdysozoa</taxon>
        <taxon>Arthropoda</taxon>
        <taxon>Chelicerata</taxon>
        <taxon>Arachnida</taxon>
        <taxon>Araneae</taxon>
        <taxon>Araneomorphae</taxon>
        <taxon>Entelegynae</taxon>
        <taxon>Eresoidea</taxon>
        <taxon>Eresidae</taxon>
        <taxon>Stegodyphus</taxon>
    </lineage>
</organism>
<protein>
    <submittedName>
        <fullName evidence="2">11-cis retinol dehydrogenase</fullName>
    </submittedName>
</protein>
<dbReference type="SUPFAM" id="SSF51735">
    <property type="entry name" value="NAD(P)-binding Rossmann-fold domains"/>
    <property type="match status" value="1"/>
</dbReference>
<keyword evidence="1" id="KW-0812">Transmembrane</keyword>
<dbReference type="PANTHER" id="PTHR43313">
    <property type="entry name" value="SHORT-CHAIN DEHYDROGENASE/REDUCTASE FAMILY 9C"/>
    <property type="match status" value="1"/>
</dbReference>
<feature type="transmembrane region" description="Helical" evidence="1">
    <location>
        <begin position="7"/>
        <end position="23"/>
    </location>
</feature>
<sequence>MGYRNFFHFMFSLILMYLIFWLMPNAYDIFAKVSTALLAIRLAEFLMKITRNYFLHAKLSSKNKAIFITGCDSGFGNMLAKRMDGLGYRVFAGCLFPNGEGAKDLA</sequence>
<name>A0A087UX53_STEMI</name>
<dbReference type="AlphaFoldDB" id="A0A087UX53"/>
<keyword evidence="3" id="KW-1185">Reference proteome</keyword>
<dbReference type="STRING" id="407821.A0A087UX53"/>
<dbReference type="OrthoDB" id="6422490at2759"/>
<keyword evidence="1" id="KW-1133">Transmembrane helix</keyword>
<reference evidence="2 3" key="1">
    <citation type="submission" date="2013-11" db="EMBL/GenBank/DDBJ databases">
        <title>Genome sequencing of Stegodyphus mimosarum.</title>
        <authorList>
            <person name="Bechsgaard J."/>
        </authorList>
    </citation>
    <scope>NUCLEOTIDE SEQUENCE [LARGE SCALE GENOMIC DNA]</scope>
</reference>
<dbReference type="EMBL" id="KK122108">
    <property type="protein sequence ID" value="KFM81942.1"/>
    <property type="molecule type" value="Genomic_DNA"/>
</dbReference>
<proteinExistence type="predicted"/>
<accession>A0A087UX53</accession>
<dbReference type="InterPro" id="IPR036291">
    <property type="entry name" value="NAD(P)-bd_dom_sf"/>
</dbReference>
<evidence type="ECO:0000313" key="2">
    <source>
        <dbReference type="EMBL" id="KFM81942.1"/>
    </source>
</evidence>